<dbReference type="EMBL" id="AP024412">
    <property type="protein sequence ID" value="BCR36114.1"/>
    <property type="molecule type" value="Genomic_DNA"/>
</dbReference>
<evidence type="ECO:0000313" key="2">
    <source>
        <dbReference type="EMBL" id="BCR36114.1"/>
    </source>
</evidence>
<sequence length="276" mass="31723">MIRQFYLENEYGDIYYFNHKNQTIISQVSGLGFSLDMKYLEYSRFYSRSEYNIPLSEISETLIFLRGYQGYKAFVDFISKSNEAYKLHYQNDAFKAYCYVDVASLSKAELVASTIQSNIIFKKLSLWLKEKTYEIIANGSSGGKVYPYTYPYYYSSSYEGKLFIKNEGLNDAPLVIEMMGSVIDPEVLIKKNGEVVSTLRLYLTAEDITITINSIPSKQEMVMDELGVVTDIYGLQDFEEDNFIFLDHGNYEIEFKPGVATESICRVTILEGYLGI</sequence>
<gene>
    <name evidence="2" type="ORF">MPAN_010070</name>
</gene>
<proteinExistence type="predicted"/>
<accession>A0A7U9XVF6</accession>
<dbReference type="KEGG" id="manr:MPAN_010070"/>
<dbReference type="AlphaFoldDB" id="A0A7U9XVF6"/>
<reference evidence="2" key="1">
    <citation type="submission" date="2021-01" db="EMBL/GenBank/DDBJ databases">
        <title>Draft genome sequence of Acholeplasmataceae bacterium strain Mahy22.</title>
        <authorList>
            <person name="Watanabe M."/>
            <person name="Kojima H."/>
            <person name="Fukui M."/>
        </authorList>
    </citation>
    <scope>NUCLEOTIDE SEQUENCE</scope>
    <source>
        <strain evidence="2">Mahy22</strain>
    </source>
</reference>
<dbReference type="RefSeq" id="WP_176239577.1">
    <property type="nucleotide sequence ID" value="NZ_AP024412.1"/>
</dbReference>
<name>A0A7U9XVF6_9MOLU</name>
<evidence type="ECO:0000313" key="3">
    <source>
        <dbReference type="Proteomes" id="UP000620133"/>
    </source>
</evidence>
<dbReference type="Proteomes" id="UP000620133">
    <property type="component" value="Chromosome"/>
</dbReference>
<organism evidence="2 3">
    <name type="scientific">Mariniplasma anaerobium</name>
    <dbReference type="NCBI Taxonomy" id="2735436"/>
    <lineage>
        <taxon>Bacteria</taxon>
        <taxon>Bacillati</taxon>
        <taxon>Mycoplasmatota</taxon>
        <taxon>Mollicutes</taxon>
        <taxon>Acholeplasmatales</taxon>
        <taxon>Acholeplasmataceae</taxon>
        <taxon>Mariniplasma</taxon>
    </lineage>
</organism>
<keyword evidence="3" id="KW-1185">Reference proteome</keyword>
<dbReference type="InterPro" id="IPR031899">
    <property type="entry name" value="Dit_N"/>
</dbReference>
<dbReference type="Pfam" id="PF16774">
    <property type="entry name" value="Dit_N"/>
    <property type="match status" value="1"/>
</dbReference>
<feature type="domain" description="Distal tail protein N-terminal" evidence="1">
    <location>
        <begin position="2"/>
        <end position="123"/>
    </location>
</feature>
<protein>
    <recommendedName>
        <fullName evidence="1">Distal tail protein N-terminal domain-containing protein</fullName>
    </recommendedName>
</protein>
<evidence type="ECO:0000259" key="1">
    <source>
        <dbReference type="Pfam" id="PF16774"/>
    </source>
</evidence>